<dbReference type="EMBL" id="GGEC01067624">
    <property type="protein sequence ID" value="MBX48108.1"/>
    <property type="molecule type" value="Transcribed_RNA"/>
</dbReference>
<name>A0A2P2P020_RHIMU</name>
<organism evidence="1">
    <name type="scientific">Rhizophora mucronata</name>
    <name type="common">Asiatic mangrove</name>
    <dbReference type="NCBI Taxonomy" id="61149"/>
    <lineage>
        <taxon>Eukaryota</taxon>
        <taxon>Viridiplantae</taxon>
        <taxon>Streptophyta</taxon>
        <taxon>Embryophyta</taxon>
        <taxon>Tracheophyta</taxon>
        <taxon>Spermatophyta</taxon>
        <taxon>Magnoliopsida</taxon>
        <taxon>eudicotyledons</taxon>
        <taxon>Gunneridae</taxon>
        <taxon>Pentapetalae</taxon>
        <taxon>rosids</taxon>
        <taxon>fabids</taxon>
        <taxon>Malpighiales</taxon>
        <taxon>Rhizophoraceae</taxon>
        <taxon>Rhizophora</taxon>
    </lineage>
</organism>
<accession>A0A2P2P020</accession>
<proteinExistence type="predicted"/>
<dbReference type="AlphaFoldDB" id="A0A2P2P020"/>
<evidence type="ECO:0000313" key="1">
    <source>
        <dbReference type="EMBL" id="MBX48108.1"/>
    </source>
</evidence>
<protein>
    <submittedName>
        <fullName evidence="1">Uncharacterized protein</fullName>
    </submittedName>
</protein>
<sequence>MLLFLSLQLSSLGCILLCFHGNDFLSWQGM</sequence>
<reference evidence="1" key="1">
    <citation type="submission" date="2018-02" db="EMBL/GenBank/DDBJ databases">
        <title>Rhizophora mucronata_Transcriptome.</title>
        <authorList>
            <person name="Meera S.P."/>
            <person name="Sreeshan A."/>
            <person name="Augustine A."/>
        </authorList>
    </citation>
    <scope>NUCLEOTIDE SEQUENCE</scope>
    <source>
        <tissue evidence="1">Leaf</tissue>
    </source>
</reference>